<evidence type="ECO:0000313" key="5">
    <source>
        <dbReference type="Proteomes" id="UP001342314"/>
    </source>
</evidence>
<keyword evidence="1" id="KW-0378">Hydrolase</keyword>
<dbReference type="Pfam" id="PF00561">
    <property type="entry name" value="Abhydrolase_1"/>
    <property type="match status" value="1"/>
</dbReference>
<dbReference type="AlphaFoldDB" id="A0AAV5GUA3"/>
<reference evidence="4 5" key="1">
    <citation type="submission" date="2021-12" db="EMBL/GenBank/DDBJ databases">
        <title>High titer production of polyol ester of fatty acids by Rhodotorula paludigena BS15 towards product separation-free biomass refinery.</title>
        <authorList>
            <person name="Mano J."/>
            <person name="Ono H."/>
            <person name="Tanaka T."/>
            <person name="Naito K."/>
            <person name="Sushida H."/>
            <person name="Ike M."/>
            <person name="Tokuyasu K."/>
            <person name="Kitaoka M."/>
        </authorList>
    </citation>
    <scope>NUCLEOTIDE SEQUENCE [LARGE SCALE GENOMIC DNA]</scope>
    <source>
        <strain evidence="4 5">BS15</strain>
    </source>
</reference>
<evidence type="ECO:0000259" key="3">
    <source>
        <dbReference type="Pfam" id="PF00561"/>
    </source>
</evidence>
<gene>
    <name evidence="4" type="ORF">Rhopal_005213-T1</name>
</gene>
<dbReference type="Gene3D" id="3.40.50.1820">
    <property type="entry name" value="alpha/beta hydrolase"/>
    <property type="match status" value="2"/>
</dbReference>
<keyword evidence="5" id="KW-1185">Reference proteome</keyword>
<evidence type="ECO:0000256" key="2">
    <source>
        <dbReference type="ARBA" id="ARBA00038334"/>
    </source>
</evidence>
<dbReference type="InterPro" id="IPR000639">
    <property type="entry name" value="Epox_hydrolase-like"/>
</dbReference>
<feature type="domain" description="AB hydrolase-1" evidence="3">
    <location>
        <begin position="42"/>
        <end position="104"/>
    </location>
</feature>
<name>A0AAV5GUA3_9BASI</name>
<sequence>MAPNPLDPSSFNHRFVTAPSGHRYHLVDQAPEHWRGPVEQAPTVLLCHGFPDLWYGWRYQIVALASRGYRVICPSQLGYCETSKPGHPEPYSYKSVAYDINGYFPHRTLCLASACTPFMPPASSPSDRFLSNEVLVRTKVPNFGYQLFFEREDTAGKIEEVLDQFLALNFSPTARAEAVKGGRKLPQMPVEEGGLEKSIAKQAERKRSGKARSPPQDPEYLYYLGTFKKHGLHAPLNWYRTRRVNYFEEQESGLSHSFPAHIPALLLPAENDPALPPGMAKSQGKYFPGGNLRVEVIKGADHWLLQDGQCRNLVTDKLVAFVDEVLSGKWKPDSAPSKL</sequence>
<dbReference type="SUPFAM" id="SSF53474">
    <property type="entry name" value="alpha/beta-Hydrolases"/>
    <property type="match status" value="1"/>
</dbReference>
<dbReference type="InterPro" id="IPR029058">
    <property type="entry name" value="AB_hydrolase_fold"/>
</dbReference>
<accession>A0AAV5GUA3</accession>
<dbReference type="PANTHER" id="PTHR43329">
    <property type="entry name" value="EPOXIDE HYDROLASE"/>
    <property type="match status" value="1"/>
</dbReference>
<proteinExistence type="inferred from homology"/>
<dbReference type="InterPro" id="IPR000073">
    <property type="entry name" value="AB_hydrolase_1"/>
</dbReference>
<comment type="caution">
    <text evidence="4">The sequence shown here is derived from an EMBL/GenBank/DDBJ whole genome shotgun (WGS) entry which is preliminary data.</text>
</comment>
<dbReference type="EMBL" id="BQKY01000010">
    <property type="protein sequence ID" value="GJN92183.1"/>
    <property type="molecule type" value="Genomic_DNA"/>
</dbReference>
<dbReference type="GO" id="GO:0016787">
    <property type="term" value="F:hydrolase activity"/>
    <property type="evidence" value="ECO:0007669"/>
    <property type="project" value="UniProtKB-KW"/>
</dbReference>
<protein>
    <recommendedName>
        <fullName evidence="3">AB hydrolase-1 domain-containing protein</fullName>
    </recommendedName>
</protein>
<dbReference type="PRINTS" id="PR00412">
    <property type="entry name" value="EPOXHYDRLASE"/>
</dbReference>
<organism evidence="4 5">
    <name type="scientific">Rhodotorula paludigena</name>
    <dbReference type="NCBI Taxonomy" id="86838"/>
    <lineage>
        <taxon>Eukaryota</taxon>
        <taxon>Fungi</taxon>
        <taxon>Dikarya</taxon>
        <taxon>Basidiomycota</taxon>
        <taxon>Pucciniomycotina</taxon>
        <taxon>Microbotryomycetes</taxon>
        <taxon>Sporidiobolales</taxon>
        <taxon>Sporidiobolaceae</taxon>
        <taxon>Rhodotorula</taxon>
    </lineage>
</organism>
<comment type="similarity">
    <text evidence="2">Belongs to the AB hydrolase superfamily. Epoxide hydrolase family.</text>
</comment>
<evidence type="ECO:0000313" key="4">
    <source>
        <dbReference type="EMBL" id="GJN92183.1"/>
    </source>
</evidence>
<evidence type="ECO:0000256" key="1">
    <source>
        <dbReference type="ARBA" id="ARBA00022801"/>
    </source>
</evidence>
<dbReference type="Proteomes" id="UP001342314">
    <property type="component" value="Unassembled WGS sequence"/>
</dbReference>